<keyword evidence="1" id="KW-0560">Oxidoreductase</keyword>
<dbReference type="Gene3D" id="3.20.20.100">
    <property type="entry name" value="NADP-dependent oxidoreductase domain"/>
    <property type="match status" value="1"/>
</dbReference>
<dbReference type="STRING" id="576137.A0A1L7X9N9"/>
<dbReference type="OrthoDB" id="48988at2759"/>
<dbReference type="InterPro" id="IPR036812">
    <property type="entry name" value="NAD(P)_OxRdtase_dom_sf"/>
</dbReference>
<dbReference type="InterPro" id="IPR050523">
    <property type="entry name" value="AKR_Detox_Biosynth"/>
</dbReference>
<name>A0A1L7X9N9_9HELO</name>
<dbReference type="InterPro" id="IPR023210">
    <property type="entry name" value="NADP_OxRdtase_dom"/>
</dbReference>
<dbReference type="GO" id="GO:0016491">
    <property type="term" value="F:oxidoreductase activity"/>
    <property type="evidence" value="ECO:0007669"/>
    <property type="project" value="UniProtKB-KW"/>
</dbReference>
<evidence type="ECO:0000313" key="3">
    <source>
        <dbReference type="EMBL" id="CZR61743.1"/>
    </source>
</evidence>
<evidence type="ECO:0000256" key="1">
    <source>
        <dbReference type="ARBA" id="ARBA00023002"/>
    </source>
</evidence>
<feature type="domain" description="NADP-dependent oxidoreductase" evidence="2">
    <location>
        <begin position="10"/>
        <end position="323"/>
    </location>
</feature>
<evidence type="ECO:0000259" key="2">
    <source>
        <dbReference type="Pfam" id="PF00248"/>
    </source>
</evidence>
<accession>A0A1L7X9N9</accession>
<dbReference type="PANTHER" id="PTHR43364:SF4">
    <property type="entry name" value="NAD(P)-LINKED OXIDOREDUCTASE SUPERFAMILY PROTEIN"/>
    <property type="match status" value="1"/>
</dbReference>
<dbReference type="AlphaFoldDB" id="A0A1L7X9N9"/>
<dbReference type="EMBL" id="FJOG01000019">
    <property type="protein sequence ID" value="CZR61743.1"/>
    <property type="molecule type" value="Genomic_DNA"/>
</dbReference>
<gene>
    <name evidence="3" type="ORF">PAC_11640</name>
</gene>
<dbReference type="Pfam" id="PF00248">
    <property type="entry name" value="Aldo_ket_red"/>
    <property type="match status" value="1"/>
</dbReference>
<dbReference type="SUPFAM" id="SSF51430">
    <property type="entry name" value="NAD(P)-linked oxidoreductase"/>
    <property type="match status" value="1"/>
</dbReference>
<protein>
    <submittedName>
        <fullName evidence="3">Related to aldehyde reductase</fullName>
    </submittedName>
</protein>
<keyword evidence="4" id="KW-1185">Reference proteome</keyword>
<dbReference type="Proteomes" id="UP000184330">
    <property type="component" value="Unassembled WGS sequence"/>
</dbReference>
<sequence>MKASQGNDLKVVFGSMTFGLPGTLAARVHQSEDAAAIIDVFQKHGHTEVDSARGYGNGTTEEFLGDLHWEERGLIMGTKLYPNFGIVTSTIDQYTHKPEDVRRGLMRSLKALKASKIDLFYLHGPDRKTPYEVTLGEVDKLHKEGYFTRFGISNYMAWEVAQICEICDKHGWIKPTVYQGIYNALHRKIEPELFPCLRRYGISLYAFQPLAGGFLTSRYQRNQAEFDTGSRFDPSKGALHRERYWNDAYFDALDIIRTAAKKHGLTEAECALRWLKHHSQLRKEQGDAIIVGATSTAQLEESLTDLEKGQLPEEVIHALDEAWLLVKGICPKYWH</sequence>
<reference evidence="3 4" key="1">
    <citation type="submission" date="2016-03" db="EMBL/GenBank/DDBJ databases">
        <authorList>
            <person name="Ploux O."/>
        </authorList>
    </citation>
    <scope>NUCLEOTIDE SEQUENCE [LARGE SCALE GENOMIC DNA]</scope>
    <source>
        <strain evidence="3 4">UAMH 11012</strain>
    </source>
</reference>
<dbReference type="PANTHER" id="PTHR43364">
    <property type="entry name" value="NADH-SPECIFIC METHYLGLYOXAL REDUCTASE-RELATED"/>
    <property type="match status" value="1"/>
</dbReference>
<proteinExistence type="predicted"/>
<dbReference type="CDD" id="cd19075">
    <property type="entry name" value="AKR_AKR7A1-5"/>
    <property type="match status" value="1"/>
</dbReference>
<organism evidence="3 4">
    <name type="scientific">Phialocephala subalpina</name>
    <dbReference type="NCBI Taxonomy" id="576137"/>
    <lineage>
        <taxon>Eukaryota</taxon>
        <taxon>Fungi</taxon>
        <taxon>Dikarya</taxon>
        <taxon>Ascomycota</taxon>
        <taxon>Pezizomycotina</taxon>
        <taxon>Leotiomycetes</taxon>
        <taxon>Helotiales</taxon>
        <taxon>Mollisiaceae</taxon>
        <taxon>Phialocephala</taxon>
        <taxon>Phialocephala fortinii species complex</taxon>
    </lineage>
</organism>
<evidence type="ECO:0000313" key="4">
    <source>
        <dbReference type="Proteomes" id="UP000184330"/>
    </source>
</evidence>